<dbReference type="AlphaFoldDB" id="A0A195F9J8"/>
<feature type="compositionally biased region" description="Polar residues" evidence="1">
    <location>
        <begin position="21"/>
        <end position="43"/>
    </location>
</feature>
<feature type="compositionally biased region" description="Basic residues" evidence="1">
    <location>
        <begin position="50"/>
        <end position="79"/>
    </location>
</feature>
<keyword evidence="3" id="KW-1185">Reference proteome</keyword>
<proteinExistence type="predicted"/>
<evidence type="ECO:0000313" key="3">
    <source>
        <dbReference type="Proteomes" id="UP000078541"/>
    </source>
</evidence>
<accession>A0A195F9J8</accession>
<evidence type="ECO:0000256" key="1">
    <source>
        <dbReference type="SAM" id="MobiDB-lite"/>
    </source>
</evidence>
<gene>
    <name evidence="2" type="ORF">ALC56_08337</name>
</gene>
<feature type="compositionally biased region" description="Basic and acidic residues" evidence="1">
    <location>
        <begin position="141"/>
        <end position="154"/>
    </location>
</feature>
<protein>
    <submittedName>
        <fullName evidence="2">Uncharacterized protein</fullName>
    </submittedName>
</protein>
<dbReference type="Proteomes" id="UP000078541">
    <property type="component" value="Unassembled WGS sequence"/>
</dbReference>
<organism evidence="2 3">
    <name type="scientific">Trachymyrmex septentrionalis</name>
    <dbReference type="NCBI Taxonomy" id="34720"/>
    <lineage>
        <taxon>Eukaryota</taxon>
        <taxon>Metazoa</taxon>
        <taxon>Ecdysozoa</taxon>
        <taxon>Arthropoda</taxon>
        <taxon>Hexapoda</taxon>
        <taxon>Insecta</taxon>
        <taxon>Pterygota</taxon>
        <taxon>Neoptera</taxon>
        <taxon>Endopterygota</taxon>
        <taxon>Hymenoptera</taxon>
        <taxon>Apocrita</taxon>
        <taxon>Aculeata</taxon>
        <taxon>Formicoidea</taxon>
        <taxon>Formicidae</taxon>
        <taxon>Myrmicinae</taxon>
        <taxon>Trachymyrmex</taxon>
    </lineage>
</organism>
<feature type="region of interest" description="Disordered" evidence="1">
    <location>
        <begin position="134"/>
        <end position="154"/>
    </location>
</feature>
<feature type="region of interest" description="Disordered" evidence="1">
    <location>
        <begin position="19"/>
        <end position="95"/>
    </location>
</feature>
<name>A0A195F9J8_9HYME</name>
<evidence type="ECO:0000313" key="2">
    <source>
        <dbReference type="EMBL" id="KYN37280.1"/>
    </source>
</evidence>
<dbReference type="EMBL" id="KQ981720">
    <property type="protein sequence ID" value="KYN37280.1"/>
    <property type="molecule type" value="Genomic_DNA"/>
</dbReference>
<reference evidence="2 3" key="1">
    <citation type="submission" date="2016-03" db="EMBL/GenBank/DDBJ databases">
        <title>Trachymyrmex septentrionalis WGS genome.</title>
        <authorList>
            <person name="Nygaard S."/>
            <person name="Hu H."/>
            <person name="Boomsma J."/>
            <person name="Zhang G."/>
        </authorList>
    </citation>
    <scope>NUCLEOTIDE SEQUENCE [LARGE SCALE GENOMIC DNA]</scope>
    <source>
        <strain evidence="2">Tsep2-gDNA-1</strain>
        <tissue evidence="2">Whole body</tissue>
    </source>
</reference>
<sequence length="154" mass="18144">DQKVPLPATTLRIYRAHRCQTARQQAASTTRSNGSDNQQQPPLTSAVPPPRRRRRRCRRCRRRHHHFHNQRGCQRRASQHNKGAREECESTSEQTRQCGRYLPRRHSIKMLSRECSGLLRGVGTRRVELRRGFEEGFEEDESRRALEEEAGERY</sequence>
<feature type="non-terminal residue" evidence="2">
    <location>
        <position position="1"/>
    </location>
</feature>